<evidence type="ECO:0000313" key="3">
    <source>
        <dbReference type="Proteomes" id="UP000184694"/>
    </source>
</evidence>
<feature type="transmembrane region" description="Helical" evidence="1">
    <location>
        <begin position="7"/>
        <end position="25"/>
    </location>
</feature>
<proteinExistence type="predicted"/>
<keyword evidence="1" id="KW-0812">Transmembrane</keyword>
<keyword evidence="3" id="KW-1185">Reference proteome</keyword>
<dbReference type="RefSeq" id="WP_074216261.1">
    <property type="nucleotide sequence ID" value="NZ_FSRG01000004.1"/>
</dbReference>
<evidence type="ECO:0000313" key="2">
    <source>
        <dbReference type="EMBL" id="SIN97539.1"/>
    </source>
</evidence>
<keyword evidence="1" id="KW-0472">Membrane</keyword>
<feature type="transmembrane region" description="Helical" evidence="1">
    <location>
        <begin position="62"/>
        <end position="84"/>
    </location>
</feature>
<sequence length="115" mass="13215">MKQIARIAGYLTSAGFILWIIKAIRFKLEKDGGEFGLITHVNMVIVLLNIVFLFLPYEKMRFLVPITVSFSGLYFLALCAMLGLYTTTTWLVVGHSFFFAIVIFFMFFLGREKNI</sequence>
<evidence type="ECO:0000256" key="1">
    <source>
        <dbReference type="SAM" id="Phobius"/>
    </source>
</evidence>
<feature type="transmembrane region" description="Helical" evidence="1">
    <location>
        <begin position="37"/>
        <end position="55"/>
    </location>
</feature>
<name>A0A1N6FQK4_9BACT</name>
<keyword evidence="1" id="KW-1133">Transmembrane helix</keyword>
<dbReference type="STRING" id="1121457.SAMN02745161_1450"/>
<dbReference type="EMBL" id="FSRG01000004">
    <property type="protein sequence ID" value="SIN97539.1"/>
    <property type="molecule type" value="Genomic_DNA"/>
</dbReference>
<dbReference type="Proteomes" id="UP000184694">
    <property type="component" value="Unassembled WGS sequence"/>
</dbReference>
<accession>A0A1N6FQK4</accession>
<reference evidence="3" key="1">
    <citation type="submission" date="2016-11" db="EMBL/GenBank/DDBJ databases">
        <authorList>
            <person name="Varghese N."/>
            <person name="Submissions S."/>
        </authorList>
    </citation>
    <scope>NUCLEOTIDE SEQUENCE [LARGE SCALE GENOMIC DNA]</scope>
    <source>
        <strain evidence="3">DSM 17456</strain>
    </source>
</reference>
<protein>
    <submittedName>
        <fullName evidence="2">Uncharacterized protein</fullName>
    </submittedName>
</protein>
<organism evidence="2 3">
    <name type="scientific">Halodesulfovibrio marinisediminis DSM 17456</name>
    <dbReference type="NCBI Taxonomy" id="1121457"/>
    <lineage>
        <taxon>Bacteria</taxon>
        <taxon>Pseudomonadati</taxon>
        <taxon>Thermodesulfobacteriota</taxon>
        <taxon>Desulfovibrionia</taxon>
        <taxon>Desulfovibrionales</taxon>
        <taxon>Desulfovibrionaceae</taxon>
        <taxon>Halodesulfovibrio</taxon>
    </lineage>
</organism>
<feature type="transmembrane region" description="Helical" evidence="1">
    <location>
        <begin position="90"/>
        <end position="109"/>
    </location>
</feature>
<gene>
    <name evidence="2" type="ORF">SAMN02745161_1450</name>
</gene>
<dbReference type="AlphaFoldDB" id="A0A1N6FQK4"/>